<evidence type="ECO:0000256" key="3">
    <source>
        <dbReference type="SAM" id="MobiDB-lite"/>
    </source>
</evidence>
<feature type="region of interest" description="Disordered" evidence="3">
    <location>
        <begin position="589"/>
        <end position="650"/>
    </location>
</feature>
<gene>
    <name evidence="4" type="ORF">GCM10011358_24270</name>
</gene>
<protein>
    <recommendedName>
        <fullName evidence="6">Carboxysome shell protein</fullName>
    </recommendedName>
</protein>
<comment type="caution">
    <text evidence="4">The sequence shown here is derived from an EMBL/GenBank/DDBJ whole genome shotgun (WGS) entry which is preliminary data.</text>
</comment>
<feature type="compositionally biased region" description="Low complexity" evidence="3">
    <location>
        <begin position="9"/>
        <end position="27"/>
    </location>
</feature>
<evidence type="ECO:0000256" key="1">
    <source>
        <dbReference type="ARBA" id="ARBA00022737"/>
    </source>
</evidence>
<dbReference type="Pfam" id="PF12288">
    <property type="entry name" value="CsoS2_M"/>
    <property type="match status" value="2"/>
</dbReference>
<evidence type="ECO:0008006" key="6">
    <source>
        <dbReference type="Google" id="ProtNLM"/>
    </source>
</evidence>
<comment type="similarity">
    <text evidence="2">Belongs to the CsoS2 family.</text>
</comment>
<feature type="compositionally biased region" description="Basic and acidic residues" evidence="3">
    <location>
        <begin position="34"/>
        <end position="47"/>
    </location>
</feature>
<feature type="region of interest" description="Disordered" evidence="3">
    <location>
        <begin position="1"/>
        <end position="161"/>
    </location>
</feature>
<feature type="region of interest" description="Disordered" evidence="3">
    <location>
        <begin position="452"/>
        <end position="479"/>
    </location>
</feature>
<feature type="compositionally biased region" description="Low complexity" evidence="3">
    <location>
        <begin position="50"/>
        <end position="75"/>
    </location>
</feature>
<feature type="compositionally biased region" description="Low complexity" evidence="3">
    <location>
        <begin position="603"/>
        <end position="614"/>
    </location>
</feature>
<feature type="compositionally biased region" description="Low complexity" evidence="3">
    <location>
        <begin position="135"/>
        <end position="151"/>
    </location>
</feature>
<keyword evidence="5" id="KW-1185">Reference proteome</keyword>
<dbReference type="Proteomes" id="UP000617355">
    <property type="component" value="Unassembled WGS sequence"/>
</dbReference>
<organism evidence="4 5">
    <name type="scientific">Sinisalibacter lacisalsi</name>
    <dbReference type="NCBI Taxonomy" id="1526570"/>
    <lineage>
        <taxon>Bacteria</taxon>
        <taxon>Pseudomonadati</taxon>
        <taxon>Pseudomonadota</taxon>
        <taxon>Alphaproteobacteria</taxon>
        <taxon>Rhodobacterales</taxon>
        <taxon>Roseobacteraceae</taxon>
        <taxon>Sinisalibacter</taxon>
    </lineage>
</organism>
<feature type="region of interest" description="Disordered" evidence="3">
    <location>
        <begin position="311"/>
        <end position="348"/>
    </location>
</feature>
<dbReference type="EMBL" id="BMGI01000004">
    <property type="protein sequence ID" value="GGD39470.1"/>
    <property type="molecule type" value="Genomic_DNA"/>
</dbReference>
<evidence type="ECO:0000313" key="4">
    <source>
        <dbReference type="EMBL" id="GGD39470.1"/>
    </source>
</evidence>
<evidence type="ECO:0000256" key="2">
    <source>
        <dbReference type="ARBA" id="ARBA00024044"/>
    </source>
</evidence>
<accession>A0ABQ1QQQ7</accession>
<dbReference type="InterPro" id="IPR020990">
    <property type="entry name" value="CSOS2/2B"/>
</dbReference>
<name>A0ABQ1QQQ7_9RHOB</name>
<sequence length="650" mass="66135">MQQQGSQTMARGGRAASRQRRQQMAGGKVALPPKAERTRVSVRETDAVRSALAPAPAADARPAATPQASAAAPSPASAPAPAMPKGGQAASRARRRALVQGKSGLAQVSGAAAKPAPTHAPDVAPVKAGTGLSGGRRMAQAMRARRALQGGEAAEASRPTGRVRNTEALVYPAKVEVTRTYGAQSVTGVRIGRGRNVTGDEPGVDKPISGTQYIAADGQAAYRPPGAKVGASKTVNGKVVTGTQVRSKVTITGDEFRNAVTITGEADQTLDDDVIERGGPGVSTAAQFRRQNNPHGASVFGTNLGRSIKHVGSRERGVDDPAMETSLGGHRISGSAIGRSPIVSGDESGACRTVTGSQYLRAATDQPLCEMPNAPTPALARAGSMAARGETETWARQRITGVEVEFKPGVTGDEPGTCSPITGTPYSGPAQYETYCEADMAEQAAARVGAKGRGRPQITGNLPLNAEGVTGTQRGAGRDISGTPYYRRGAEVAAGAQDVGAVAGRFSVKSPQRDAQLAGEGPGQITGSFAVGSGKVTGNSEFDYVGRWQGRGPDGAPPVTGEGRMEGPNITGSAWSANGKVTGTEGFTAAGRNPTERTGQPRAFAGAGAFKGQGNPKSPTHDVTGMAGTDPVGGGDKRAARVTLSGGARG</sequence>
<evidence type="ECO:0000313" key="5">
    <source>
        <dbReference type="Proteomes" id="UP000617355"/>
    </source>
</evidence>
<keyword evidence="1" id="KW-0677">Repeat</keyword>
<proteinExistence type="inferred from homology"/>
<reference evidence="5" key="1">
    <citation type="journal article" date="2019" name="Int. J. Syst. Evol. Microbiol.">
        <title>The Global Catalogue of Microorganisms (GCM) 10K type strain sequencing project: providing services to taxonomists for standard genome sequencing and annotation.</title>
        <authorList>
            <consortium name="The Broad Institute Genomics Platform"/>
            <consortium name="The Broad Institute Genome Sequencing Center for Infectious Disease"/>
            <person name="Wu L."/>
            <person name="Ma J."/>
        </authorList>
    </citation>
    <scope>NUCLEOTIDE SEQUENCE [LARGE SCALE GENOMIC DNA]</scope>
    <source>
        <strain evidence="5">CGMCC 1.12922</strain>
    </source>
</reference>